<evidence type="ECO:0000256" key="8">
    <source>
        <dbReference type="ARBA" id="ARBA00022574"/>
    </source>
</evidence>
<evidence type="ECO:0000256" key="1">
    <source>
        <dbReference type="ARBA" id="ARBA00004202"/>
    </source>
</evidence>
<evidence type="ECO:0000256" key="12">
    <source>
        <dbReference type="ARBA" id="ARBA00023136"/>
    </source>
</evidence>
<dbReference type="Gene3D" id="2.130.10.10">
    <property type="entry name" value="YVTN repeat-like/Quinoprotein amine dehydrogenase"/>
    <property type="match status" value="3"/>
</dbReference>
<dbReference type="FunFam" id="1.20.5.110:FF:000001">
    <property type="entry name" value="syntaxin-binding protein 5 isoform X1"/>
    <property type="match status" value="1"/>
</dbReference>
<dbReference type="InterPro" id="IPR015943">
    <property type="entry name" value="WD40/YVTN_repeat-like_dom_sf"/>
</dbReference>
<evidence type="ECO:0000256" key="15">
    <source>
        <dbReference type="SAM" id="MobiDB-lite"/>
    </source>
</evidence>
<dbReference type="RefSeq" id="XP_026073893.1">
    <property type="nucleotide sequence ID" value="XM_026218108.1"/>
</dbReference>
<dbReference type="GO" id="GO:0006893">
    <property type="term" value="P:Golgi to plasma membrane transport"/>
    <property type="evidence" value="ECO:0007669"/>
    <property type="project" value="TreeGrafter"/>
</dbReference>
<evidence type="ECO:0000313" key="17">
    <source>
        <dbReference type="Proteomes" id="UP000515129"/>
    </source>
</evidence>
<dbReference type="GO" id="GO:0031201">
    <property type="term" value="C:SNARE complex"/>
    <property type="evidence" value="ECO:0007669"/>
    <property type="project" value="TreeGrafter"/>
</dbReference>
<feature type="compositionally biased region" description="Polar residues" evidence="15">
    <location>
        <begin position="712"/>
        <end position="730"/>
    </location>
</feature>
<accession>A0A6P6KNK4</accession>
<keyword evidence="6" id="KW-0268">Exocytosis</keyword>
<feature type="region of interest" description="Disordered" evidence="15">
    <location>
        <begin position="564"/>
        <end position="595"/>
    </location>
</feature>
<feature type="domain" description="V-SNARE coiled-coil homology" evidence="16">
    <location>
        <begin position="1092"/>
        <end position="1152"/>
    </location>
</feature>
<keyword evidence="5" id="KW-1003">Cell membrane</keyword>
<dbReference type="GO" id="GO:0006887">
    <property type="term" value="P:exocytosis"/>
    <property type="evidence" value="ECO:0007669"/>
    <property type="project" value="UniProtKB-KW"/>
</dbReference>
<dbReference type="FunFam" id="2.130.10.10:FF:000521">
    <property type="entry name" value="syntaxin-binding protein 5-like isoform X1"/>
    <property type="match status" value="1"/>
</dbReference>
<dbReference type="InterPro" id="IPR013577">
    <property type="entry name" value="LLGL2"/>
</dbReference>
<keyword evidence="17" id="KW-1185">Reference proteome</keyword>
<evidence type="ECO:0000259" key="16">
    <source>
        <dbReference type="PROSITE" id="PS50892"/>
    </source>
</evidence>
<sequence>MKKFRKVLDGLTTSSPVNPGGSPACGSAAGTPGTAPTPRELEIQETLMSEHFQICKTVRHGVPYQPTALAFDPVQKILAIGSRSGGVRLLGRPGVDCHCQHESGAAVLQLQFLINEGALVTACADDTLHLWNLRQRRPAILHSLKFNRERITFCHLPFQSKWLYVGTERGNTHIVNIESFVLSGYVIMWNKAIELSTKTHPGPVVHLSDSPKDEGKLLIGFESGTIVMWDLRAKRADFRIYYDEAIHSASWHHEGRQFMCSHSDGSLSLWNLRNTAKPFQVTFPHGKTQRDGRKESCKPILKVEYKTSRNSEAFVVFSGGLSYDKAGRRPTLTIMHGKAITVLEMDYPIVDFLVLCETPYLNEVQEPYAVVVLLEKDFVVVDLTQSNFPIFENPYPMDIHESPVTCTAYFADCPPDIIPVLYSIGAKHKKTGYSHKEWPVSGGTWTVGSQTYPEIIITGHADGSIKFWDATAITLQMLYKLKTSKVFEKPKGGDVGRNAELAEEDPYAVQMISWCPQSRIFCVVGISAHVILYRFSKHDANTTITSLEVRLQCEIEDVISPSDAENTPCFSDPSGHSPQPQPPSPRSNTPDSMRDSIPCLKVKDRMIRMPPGYQAELVVQLLWIDGEPPQQITSLDLNSAYGLLALGNCNGLAVVDYLQKTILLCMSTLELYGSADPFQRLTRSPRKNRQSTSGLTELSDNQVSLDLERSKSPTSDHVNGHCTSPTSQPCLTGRARVPGGPEGPRLARRGPGRPPFRKAQSAACMEVSLPVSSLTEESRENSFSRSRSSSVSSIDRETKEAVTTLQFAESYVRKSDTLPTPCLWVGTSLGLVLIIPMSIPTDEQERLEDPVTVAPTGTVLMLKGSVLRIGFLDCGGVLINSPYEVWRDQHAPDDPDRPRKRKLVNFSPSSSQEASGDGHLAVVCSERQAKVFFMPSQACLYVHNITESSFVLRADVVSVYNSVCLACFCANGHIMTLSLPSLRPLLDVSYLPLTDMRIARTFCFTNGGQALYLCSPTEIQRITYSQEMCDNLQEMLGELFTPIETPEAQNRGFLKGFFGGNAQTFDREELFGEAAAGKASRSLAQHIPGQGGMEGMKAAAGGVVGELARARIALDERGQRLGELEERTALMMTSAETFSKHAHELMLKCKDKKWYQF</sequence>
<dbReference type="GO" id="GO:0019905">
    <property type="term" value="F:syntaxin binding"/>
    <property type="evidence" value="ECO:0007669"/>
    <property type="project" value="TreeGrafter"/>
</dbReference>
<dbReference type="SUPFAM" id="SSF50978">
    <property type="entry name" value="WD40 repeat-like"/>
    <property type="match status" value="2"/>
</dbReference>
<evidence type="ECO:0000256" key="11">
    <source>
        <dbReference type="ARBA" id="ARBA00023054"/>
    </source>
</evidence>
<evidence type="ECO:0000256" key="13">
    <source>
        <dbReference type="ARBA" id="ARBA00067543"/>
    </source>
</evidence>
<reference evidence="18" key="1">
    <citation type="submission" date="2025-08" db="UniProtKB">
        <authorList>
            <consortium name="RefSeq"/>
        </authorList>
    </citation>
    <scope>IDENTIFICATION</scope>
    <source>
        <strain evidence="18">Wakin</strain>
        <tissue evidence="18">Muscle</tissue>
    </source>
</reference>
<name>A0A6P6KNK4_CARAU</name>
<dbReference type="PANTHER" id="PTHR10241:SF19">
    <property type="entry name" value="SYNTAXIN-BINDING PROTEIN 5-LIKE"/>
    <property type="match status" value="1"/>
</dbReference>
<keyword evidence="9" id="KW-0677">Repeat</keyword>
<feature type="compositionally biased region" description="Low complexity" evidence="15">
    <location>
        <begin position="19"/>
        <end position="37"/>
    </location>
</feature>
<proteinExistence type="inferred from homology"/>
<dbReference type="GO" id="GO:0015031">
    <property type="term" value="P:protein transport"/>
    <property type="evidence" value="ECO:0007669"/>
    <property type="project" value="UniProtKB-KW"/>
</dbReference>
<comment type="subcellular location">
    <subcellularLocation>
        <location evidence="1">Cell membrane</location>
        <topology evidence="1">Peripheral membrane protein</topology>
    </subcellularLocation>
    <subcellularLocation>
        <location evidence="2">Cytoplasm</location>
    </subcellularLocation>
</comment>
<dbReference type="CTD" id="9515"/>
<gene>
    <name evidence="18" type="primary">stxbp5l</name>
</gene>
<keyword evidence="8" id="KW-0853">WD repeat</keyword>
<dbReference type="GO" id="GO:0045159">
    <property type="term" value="F:myosin II binding"/>
    <property type="evidence" value="ECO:0007669"/>
    <property type="project" value="TreeGrafter"/>
</dbReference>
<keyword evidence="10" id="KW-0653">Protein transport</keyword>
<dbReference type="AlphaFoldDB" id="A0A6P6KNK4"/>
<organism evidence="17 18">
    <name type="scientific">Carassius auratus</name>
    <name type="common">Goldfish</name>
    <dbReference type="NCBI Taxonomy" id="7957"/>
    <lineage>
        <taxon>Eukaryota</taxon>
        <taxon>Metazoa</taxon>
        <taxon>Chordata</taxon>
        <taxon>Craniata</taxon>
        <taxon>Vertebrata</taxon>
        <taxon>Euteleostomi</taxon>
        <taxon>Actinopterygii</taxon>
        <taxon>Neopterygii</taxon>
        <taxon>Teleostei</taxon>
        <taxon>Ostariophysi</taxon>
        <taxon>Cypriniformes</taxon>
        <taxon>Cyprinidae</taxon>
        <taxon>Cyprininae</taxon>
        <taxon>Carassius</taxon>
    </lineage>
</organism>
<evidence type="ECO:0000256" key="7">
    <source>
        <dbReference type="ARBA" id="ARBA00022490"/>
    </source>
</evidence>
<keyword evidence="7" id="KW-0963">Cytoplasm</keyword>
<dbReference type="Pfam" id="PF08366">
    <property type="entry name" value="LLGL"/>
    <property type="match status" value="1"/>
</dbReference>
<dbReference type="InterPro" id="IPR036322">
    <property type="entry name" value="WD40_repeat_dom_sf"/>
</dbReference>
<keyword evidence="4" id="KW-0813">Transport</keyword>
<dbReference type="Proteomes" id="UP000515129">
    <property type="component" value="Chromosome 34"/>
</dbReference>
<feature type="region of interest" description="Disordered" evidence="15">
    <location>
        <begin position="1"/>
        <end position="37"/>
    </location>
</feature>
<dbReference type="PRINTS" id="PR00962">
    <property type="entry name" value="LETHAL2GIANT"/>
</dbReference>
<comment type="similarity">
    <text evidence="3">Belongs to the WD repeat L(2)GL family.</text>
</comment>
<dbReference type="Gene3D" id="1.20.5.110">
    <property type="match status" value="1"/>
</dbReference>
<dbReference type="GO" id="GO:0005886">
    <property type="term" value="C:plasma membrane"/>
    <property type="evidence" value="ECO:0007669"/>
    <property type="project" value="UniProtKB-SubCell"/>
</dbReference>
<evidence type="ECO:0000313" key="18">
    <source>
        <dbReference type="RefSeq" id="XP_026073893.1"/>
    </source>
</evidence>
<evidence type="ECO:0000256" key="2">
    <source>
        <dbReference type="ARBA" id="ARBA00004496"/>
    </source>
</evidence>
<evidence type="ECO:0000256" key="5">
    <source>
        <dbReference type="ARBA" id="ARBA00022475"/>
    </source>
</evidence>
<evidence type="ECO:0000256" key="9">
    <source>
        <dbReference type="ARBA" id="ARBA00022737"/>
    </source>
</evidence>
<feature type="region of interest" description="Disordered" evidence="15">
    <location>
        <begin position="681"/>
        <end position="762"/>
    </location>
</feature>
<evidence type="ECO:0000256" key="6">
    <source>
        <dbReference type="ARBA" id="ARBA00022483"/>
    </source>
</evidence>
<feature type="compositionally biased region" description="Polar residues" evidence="15">
    <location>
        <begin position="690"/>
        <end position="704"/>
    </location>
</feature>
<dbReference type="PROSITE" id="PS50892">
    <property type="entry name" value="V_SNARE"/>
    <property type="match status" value="1"/>
</dbReference>
<dbReference type="InterPro" id="IPR042855">
    <property type="entry name" value="V_SNARE_CC"/>
</dbReference>
<evidence type="ECO:0000256" key="10">
    <source>
        <dbReference type="ARBA" id="ARBA00022927"/>
    </source>
</evidence>
<evidence type="ECO:0000256" key="3">
    <source>
        <dbReference type="ARBA" id="ARBA00008070"/>
    </source>
</evidence>
<dbReference type="InterPro" id="IPR000664">
    <property type="entry name" value="Lethal2_giant"/>
</dbReference>
<keyword evidence="12" id="KW-0472">Membrane</keyword>
<dbReference type="InterPro" id="IPR001680">
    <property type="entry name" value="WD40_rpt"/>
</dbReference>
<feature type="region of interest" description="Disordered" evidence="15">
    <location>
        <begin position="889"/>
        <end position="916"/>
    </location>
</feature>
<evidence type="ECO:0000256" key="4">
    <source>
        <dbReference type="ARBA" id="ARBA00022448"/>
    </source>
</evidence>
<dbReference type="SMART" id="SM00320">
    <property type="entry name" value="WD40"/>
    <property type="match status" value="6"/>
</dbReference>
<protein>
    <recommendedName>
        <fullName evidence="13">Syntaxin-binding protein 5-like</fullName>
    </recommendedName>
</protein>
<dbReference type="PANTHER" id="PTHR10241">
    <property type="entry name" value="LETHAL 2 GIANT LARVAE PROTEIN"/>
    <property type="match status" value="1"/>
</dbReference>
<dbReference type="SUPFAM" id="SSF58038">
    <property type="entry name" value="SNARE fusion complex"/>
    <property type="match status" value="1"/>
</dbReference>
<evidence type="ECO:0000256" key="14">
    <source>
        <dbReference type="PROSITE-ProRule" id="PRU00290"/>
    </source>
</evidence>
<dbReference type="GO" id="GO:0005096">
    <property type="term" value="F:GTPase activator activity"/>
    <property type="evidence" value="ECO:0007669"/>
    <property type="project" value="TreeGrafter"/>
</dbReference>
<keyword evidence="11 14" id="KW-0175">Coiled coil</keyword>
<dbReference type="CDD" id="cd15893">
    <property type="entry name" value="R-SNARE_STXBP5"/>
    <property type="match status" value="1"/>
</dbReference>